<dbReference type="InterPro" id="IPR010657">
    <property type="entry name" value="ImpA_N"/>
</dbReference>
<proteinExistence type="predicted"/>
<dbReference type="PANTHER" id="PTHR37951:SF1">
    <property type="entry name" value="TYPE VI SECRETION SYSTEM COMPONENT TSSA1"/>
    <property type="match status" value="1"/>
</dbReference>
<dbReference type="InterPro" id="IPR017740">
    <property type="entry name" value="TssA-like"/>
</dbReference>
<dbReference type="PANTHER" id="PTHR37951">
    <property type="entry name" value="CYTOPLASMIC PROTEIN-RELATED"/>
    <property type="match status" value="1"/>
</dbReference>
<keyword evidence="3" id="KW-1185">Reference proteome</keyword>
<dbReference type="AlphaFoldDB" id="A0A245ZMJ5"/>
<name>A0A245ZMJ5_9SPHN</name>
<gene>
    <name evidence="2" type="ORF">SPMU_19470</name>
</gene>
<protein>
    <recommendedName>
        <fullName evidence="1">ImpA N-terminal domain-containing protein</fullName>
    </recommendedName>
</protein>
<dbReference type="OrthoDB" id="9771118at2"/>
<dbReference type="Proteomes" id="UP000197783">
    <property type="component" value="Unassembled WGS sequence"/>
</dbReference>
<comment type="caution">
    <text evidence="2">The sequence shown here is derived from an EMBL/GenBank/DDBJ whole genome shotgun (WGS) entry which is preliminary data.</text>
</comment>
<evidence type="ECO:0000313" key="3">
    <source>
        <dbReference type="Proteomes" id="UP000197783"/>
    </source>
</evidence>
<feature type="domain" description="ImpA N-terminal" evidence="1">
    <location>
        <begin position="10"/>
        <end position="119"/>
    </location>
</feature>
<evidence type="ECO:0000259" key="1">
    <source>
        <dbReference type="Pfam" id="PF06812"/>
    </source>
</evidence>
<accession>A0A245ZMJ5</accession>
<dbReference type="EMBL" id="NBBJ01000002">
    <property type="protein sequence ID" value="OWK30955.1"/>
    <property type="molecule type" value="Genomic_DNA"/>
</dbReference>
<sequence length="329" mass="34920">MLRIDHEALLAPVSEDEPAGPDLTYDPGREAIEQAFAASGEEADWDATAGLIINQAARTRDLWLAVYLARAGARGGRLEVVEDGLALLAGYLEQFWGSVHPTLEEYGVEGRKGACESLVRIGEFLAHLRRVPLVEHPRLGRYSGADFELYSAEGASAEGYGQFRAALADTPVDQIEAQVARLDRLRTLVARTDAVLSEQAALAGQTGTNFTSTYEAIDALLAAVRSFAAVEEPVAAVAEIGSGAVVAKSAGISGRIESRGDVARALDAVIEYYGRAEPSSPVPVALGRIKGWITMDFMSILEDIAPGSRSEASSVLRSRAESGSGSDLM</sequence>
<dbReference type="Pfam" id="PF06812">
    <property type="entry name" value="ImpA_N"/>
    <property type="match status" value="1"/>
</dbReference>
<organism evidence="2 3">
    <name type="scientific">Sphingomonas mucosissima</name>
    <dbReference type="NCBI Taxonomy" id="370959"/>
    <lineage>
        <taxon>Bacteria</taxon>
        <taxon>Pseudomonadati</taxon>
        <taxon>Pseudomonadota</taxon>
        <taxon>Alphaproteobacteria</taxon>
        <taxon>Sphingomonadales</taxon>
        <taxon>Sphingomonadaceae</taxon>
        <taxon>Sphingomonas</taxon>
    </lineage>
</organism>
<evidence type="ECO:0000313" key="2">
    <source>
        <dbReference type="EMBL" id="OWK30955.1"/>
    </source>
</evidence>
<reference evidence="2 3" key="1">
    <citation type="submission" date="2017-03" db="EMBL/GenBank/DDBJ databases">
        <title>Genome sequence of Sphingomonas mucosissima DSM 17494.</title>
        <authorList>
            <person name="Poehlein A."/>
            <person name="Wuebbeler J.H."/>
            <person name="Steinbuechel A."/>
            <person name="Daniel R."/>
        </authorList>
    </citation>
    <scope>NUCLEOTIDE SEQUENCE [LARGE SCALE GENOMIC DNA]</scope>
    <source>
        <strain evidence="2 3">DSM 17494</strain>
    </source>
</reference>
<dbReference type="RefSeq" id="WP_088333614.1">
    <property type="nucleotide sequence ID" value="NZ_NBBJ01000002.1"/>
</dbReference>